<feature type="region of interest" description="Disordered" evidence="1">
    <location>
        <begin position="350"/>
        <end position="415"/>
    </location>
</feature>
<reference evidence="3 4" key="1">
    <citation type="submission" date="2020-06" db="EMBL/GenBank/DDBJ databases">
        <title>Genome mining for natural products.</title>
        <authorList>
            <person name="Zhang B."/>
            <person name="Shi J."/>
            <person name="Ge H."/>
        </authorList>
    </citation>
    <scope>NUCLEOTIDE SEQUENCE [LARGE SCALE GENOMIC DNA]</scope>
    <source>
        <strain evidence="3 4">NA02069</strain>
    </source>
</reference>
<feature type="domain" description="N-acetyltransferase" evidence="2">
    <location>
        <begin position="25"/>
        <end position="83"/>
    </location>
</feature>
<gene>
    <name evidence="3" type="ORF">HUT05_47265</name>
</gene>
<name>A0A7H8TLF3_STRCX</name>
<dbReference type="Proteomes" id="UP000509418">
    <property type="component" value="Chromosome"/>
</dbReference>
<sequence length="415" mass="46520">MTYTGPPSRLRGLSLHLVGWKGDPQHRWPGHQVIAVVAERAAGHVEFHLHPDGLALEVSYLEVSREFRNLGLASLLMDRVYEAHPDAWINHGRRSPDGAKWWDCYREPAPERNIHNRPPAEWAMHFHAVRVAADQAVNHERNRFYGLDGHRDAEHRYGQRLEEEYQLHAPTYMHELGLPRADPSQQHLHAGQLVVLPAGLHRFVHDPARPVSERGHALLEHIGHGNLPRSSDHTGFWNTTAQAAYDDAWLATLFQDAPFAAPATHLVYQARPHTTEPEHLPQYAAGHTYVNYTDAGDISVDLAALSWRSTTDLAAIHHAVFDTPVTAAITPEYPQDASAQYRTRYDELGMRRSPAPQPAASPPFEEHRQEIEARAQQTISDIAGRSRQAARPRPPAGQDQSLLPSPPLSPTAPRP</sequence>
<dbReference type="GO" id="GO:0016747">
    <property type="term" value="F:acyltransferase activity, transferring groups other than amino-acyl groups"/>
    <property type="evidence" value="ECO:0007669"/>
    <property type="project" value="InterPro"/>
</dbReference>
<dbReference type="InterPro" id="IPR000182">
    <property type="entry name" value="GNAT_dom"/>
</dbReference>
<evidence type="ECO:0000256" key="1">
    <source>
        <dbReference type="SAM" id="MobiDB-lite"/>
    </source>
</evidence>
<dbReference type="Pfam" id="PF00583">
    <property type="entry name" value="Acetyltransf_1"/>
    <property type="match status" value="1"/>
</dbReference>
<evidence type="ECO:0000313" key="4">
    <source>
        <dbReference type="Proteomes" id="UP000509418"/>
    </source>
</evidence>
<feature type="compositionally biased region" description="Basic and acidic residues" evidence="1">
    <location>
        <begin position="364"/>
        <end position="373"/>
    </location>
</feature>
<evidence type="ECO:0000259" key="2">
    <source>
        <dbReference type="Pfam" id="PF00583"/>
    </source>
</evidence>
<dbReference type="CDD" id="cd04301">
    <property type="entry name" value="NAT_SF"/>
    <property type="match status" value="1"/>
</dbReference>
<keyword evidence="4" id="KW-1185">Reference proteome</keyword>
<accession>A0A7H8TLF3</accession>
<protein>
    <submittedName>
        <fullName evidence="3">GNAT family N-acetyltransferase</fullName>
    </submittedName>
</protein>
<proteinExistence type="predicted"/>
<dbReference type="SUPFAM" id="SSF55729">
    <property type="entry name" value="Acyl-CoA N-acyltransferases (Nat)"/>
    <property type="match status" value="1"/>
</dbReference>
<feature type="compositionally biased region" description="Pro residues" evidence="1">
    <location>
        <begin position="404"/>
        <end position="415"/>
    </location>
</feature>
<keyword evidence="3" id="KW-0808">Transferase</keyword>
<organism evidence="3 4">
    <name type="scientific">Streptomyces chartreusis</name>
    <dbReference type="NCBI Taxonomy" id="1969"/>
    <lineage>
        <taxon>Bacteria</taxon>
        <taxon>Bacillati</taxon>
        <taxon>Actinomycetota</taxon>
        <taxon>Actinomycetes</taxon>
        <taxon>Kitasatosporales</taxon>
        <taxon>Streptomycetaceae</taxon>
        <taxon>Streptomyces</taxon>
    </lineage>
</organism>
<evidence type="ECO:0000313" key="3">
    <source>
        <dbReference type="EMBL" id="QKZ24286.1"/>
    </source>
</evidence>
<dbReference type="InterPro" id="IPR016181">
    <property type="entry name" value="Acyl_CoA_acyltransferase"/>
</dbReference>
<dbReference type="EMBL" id="CP056041">
    <property type="protein sequence ID" value="QKZ24286.1"/>
    <property type="molecule type" value="Genomic_DNA"/>
</dbReference>
<dbReference type="RefSeq" id="WP_176578817.1">
    <property type="nucleotide sequence ID" value="NZ_CBDRGH010000022.1"/>
</dbReference>
<feature type="compositionally biased region" description="Low complexity" evidence="1">
    <location>
        <begin position="383"/>
        <end position="403"/>
    </location>
</feature>
<dbReference type="AlphaFoldDB" id="A0A7H8TLF3"/>